<keyword evidence="1" id="KW-0812">Transmembrane</keyword>
<evidence type="ECO:0008006" key="4">
    <source>
        <dbReference type="Google" id="ProtNLM"/>
    </source>
</evidence>
<keyword evidence="1" id="KW-1133">Transmembrane helix</keyword>
<gene>
    <name evidence="2" type="ORF">CFK41_12080</name>
</gene>
<evidence type="ECO:0000313" key="3">
    <source>
        <dbReference type="Proteomes" id="UP000217889"/>
    </source>
</evidence>
<evidence type="ECO:0000313" key="2">
    <source>
        <dbReference type="EMBL" id="ATG55422.1"/>
    </source>
</evidence>
<reference evidence="2 3" key="1">
    <citation type="journal article" date="2014" name="Int. J. Syst. Evol. Microbiol.">
        <title>Brachybacterium ginsengisoli sp. nov., isolated from soil of a ginseng field.</title>
        <authorList>
            <person name="Hoang V.A."/>
            <person name="Kim Y.J."/>
            <person name="Nguyen N.L."/>
            <person name="Yang D.C."/>
        </authorList>
    </citation>
    <scope>NUCLEOTIDE SEQUENCE [LARGE SCALE GENOMIC DNA]</scope>
    <source>
        <strain evidence="2 3">DCY80</strain>
    </source>
</reference>
<dbReference type="OrthoDB" id="4794173at2"/>
<dbReference type="Proteomes" id="UP000217889">
    <property type="component" value="Chromosome"/>
</dbReference>
<sequence>MGSTTVRAGSSSGLMWAGAALVFIGFFTALYSVALLVRSEFVSAALVVLLGLLVIAAGIALFVLARRACARVDDRGVSWSTMLGARGFVPWEQVHQVVVPQMHEQGDSVLLWLRDGTVVPVDSLRKTQSADDNTGTHEWYQRSGAAVIRAHQQWLAQHPQQSR</sequence>
<dbReference type="RefSeq" id="WP_096799883.1">
    <property type="nucleotide sequence ID" value="NZ_CP023564.1"/>
</dbReference>
<dbReference type="AlphaFoldDB" id="A0A291GZ51"/>
<feature type="transmembrane region" description="Helical" evidence="1">
    <location>
        <begin position="41"/>
        <end position="65"/>
    </location>
</feature>
<accession>A0A291GZ51</accession>
<dbReference type="EMBL" id="CP023564">
    <property type="protein sequence ID" value="ATG55422.1"/>
    <property type="molecule type" value="Genomic_DNA"/>
</dbReference>
<keyword evidence="3" id="KW-1185">Reference proteome</keyword>
<evidence type="ECO:0000256" key="1">
    <source>
        <dbReference type="SAM" id="Phobius"/>
    </source>
</evidence>
<protein>
    <recommendedName>
        <fullName evidence="4">PH domain-containing protein</fullName>
    </recommendedName>
</protein>
<keyword evidence="1" id="KW-0472">Membrane</keyword>
<proteinExistence type="predicted"/>
<organism evidence="2 3">
    <name type="scientific">Brachybacterium ginsengisoli</name>
    <dbReference type="NCBI Taxonomy" id="1331682"/>
    <lineage>
        <taxon>Bacteria</taxon>
        <taxon>Bacillati</taxon>
        <taxon>Actinomycetota</taxon>
        <taxon>Actinomycetes</taxon>
        <taxon>Micrococcales</taxon>
        <taxon>Dermabacteraceae</taxon>
        <taxon>Brachybacterium</taxon>
    </lineage>
</organism>
<feature type="transmembrane region" description="Helical" evidence="1">
    <location>
        <begin position="12"/>
        <end position="35"/>
    </location>
</feature>
<name>A0A291GZ51_9MICO</name>
<dbReference type="KEGG" id="bgg:CFK41_12080"/>